<gene>
    <name evidence="2" type="ORF">NDI76_18885</name>
</gene>
<evidence type="ECO:0000259" key="1">
    <source>
        <dbReference type="Pfam" id="PF18545"/>
    </source>
</evidence>
<dbReference type="InterPro" id="IPR040624">
    <property type="entry name" value="HalOD1"/>
</dbReference>
<dbReference type="Proteomes" id="UP001257060">
    <property type="component" value="Unassembled WGS sequence"/>
</dbReference>
<feature type="domain" description="Halobacterial output" evidence="1">
    <location>
        <begin position="7"/>
        <end position="72"/>
    </location>
</feature>
<name>A0ABU2GL72_9EURY</name>
<proteinExistence type="predicted"/>
<dbReference type="EMBL" id="JAMQOP010000004">
    <property type="protein sequence ID" value="MDS0300818.1"/>
    <property type="molecule type" value="Genomic_DNA"/>
</dbReference>
<organism evidence="2 3">
    <name type="scientific">Halogeometricum salsisoli</name>
    <dbReference type="NCBI Taxonomy" id="2950536"/>
    <lineage>
        <taxon>Archaea</taxon>
        <taxon>Methanobacteriati</taxon>
        <taxon>Methanobacteriota</taxon>
        <taxon>Stenosarchaea group</taxon>
        <taxon>Halobacteria</taxon>
        <taxon>Halobacteriales</taxon>
        <taxon>Haloferacaceae</taxon>
        <taxon>Halogeometricum</taxon>
    </lineage>
</organism>
<protein>
    <recommendedName>
        <fullName evidence="1">Halobacterial output domain-containing protein</fullName>
    </recommendedName>
</protein>
<sequence length="82" mass="8974">MGDPQIRESATLEIVSLVAEAKGCRPWELQPLSRVTDPDAIEDLLKASSDASFEISFDYEGGRVTVTPDGEIAYEFSEKPPT</sequence>
<keyword evidence="3" id="KW-1185">Reference proteome</keyword>
<evidence type="ECO:0000313" key="2">
    <source>
        <dbReference type="EMBL" id="MDS0300818.1"/>
    </source>
</evidence>
<dbReference type="RefSeq" id="WP_310925736.1">
    <property type="nucleotide sequence ID" value="NZ_JAMQOP010000004.1"/>
</dbReference>
<accession>A0ABU2GL72</accession>
<reference evidence="2 3" key="1">
    <citation type="submission" date="2022-06" db="EMBL/GenBank/DDBJ databases">
        <title>Halogeometricum sp. a new haloarchaeum isolate from saline soil.</title>
        <authorList>
            <person name="Strakova D."/>
            <person name="Galisteo C."/>
            <person name="Sanchez-Porro C."/>
            <person name="Ventosa A."/>
        </authorList>
    </citation>
    <scope>NUCLEOTIDE SEQUENCE [LARGE SCALE GENOMIC DNA]</scope>
    <source>
        <strain evidence="2 3">S1BR25-6</strain>
    </source>
</reference>
<comment type="caution">
    <text evidence="2">The sequence shown here is derived from an EMBL/GenBank/DDBJ whole genome shotgun (WGS) entry which is preliminary data.</text>
</comment>
<evidence type="ECO:0000313" key="3">
    <source>
        <dbReference type="Proteomes" id="UP001257060"/>
    </source>
</evidence>
<dbReference type="Pfam" id="PF18545">
    <property type="entry name" value="HalOD1"/>
    <property type="match status" value="1"/>
</dbReference>